<dbReference type="GeneID" id="118428237"/>
<dbReference type="InterPro" id="IPR051941">
    <property type="entry name" value="BG_Antigen-Binding_Lectin"/>
</dbReference>
<dbReference type="PANTHER" id="PTHR45713">
    <property type="entry name" value="FTP DOMAIN-CONTAINING PROTEIN"/>
    <property type="match status" value="1"/>
</dbReference>
<organism evidence="14 15">
    <name type="scientific">Branchiostoma floridae</name>
    <name type="common">Florida lancelet</name>
    <name type="synonym">Amphioxus</name>
    <dbReference type="NCBI Taxonomy" id="7739"/>
    <lineage>
        <taxon>Eukaryota</taxon>
        <taxon>Metazoa</taxon>
        <taxon>Chordata</taxon>
        <taxon>Cephalochordata</taxon>
        <taxon>Leptocardii</taxon>
        <taxon>Amphioxiformes</taxon>
        <taxon>Branchiostomatidae</taxon>
        <taxon>Branchiostoma</taxon>
    </lineage>
</organism>
<dbReference type="Pfam" id="PF00008">
    <property type="entry name" value="EGF"/>
    <property type="match status" value="1"/>
</dbReference>
<keyword evidence="8" id="KW-0430">Lectin</keyword>
<comment type="function">
    <text evidence="1">Acts as a defensive agent. Recognizes blood group fucosylated oligosaccharides including A, B, H and Lewis B-type antigens. Does not recognize Lewis A antigen and has low affinity for monovalent haptens.</text>
</comment>
<dbReference type="SMART" id="SM00607">
    <property type="entry name" value="FTP"/>
    <property type="match status" value="1"/>
</dbReference>
<reference evidence="14" key="1">
    <citation type="journal article" date="2020" name="Nat. Ecol. Evol.">
        <title>Deeply conserved synteny resolves early events in vertebrate evolution.</title>
        <authorList>
            <person name="Simakov O."/>
            <person name="Marletaz F."/>
            <person name="Yue J.X."/>
            <person name="O'Connell B."/>
            <person name="Jenkins J."/>
            <person name="Brandt A."/>
            <person name="Calef R."/>
            <person name="Tung C.H."/>
            <person name="Huang T.K."/>
            <person name="Schmutz J."/>
            <person name="Satoh N."/>
            <person name="Yu J.K."/>
            <person name="Putnam N.H."/>
            <person name="Green R.E."/>
            <person name="Rokhsar D.S."/>
        </authorList>
    </citation>
    <scope>NUCLEOTIDE SEQUENCE [LARGE SCALE GENOMIC DNA]</scope>
    <source>
        <strain evidence="14">S238N-H82</strain>
    </source>
</reference>
<evidence type="ECO:0000256" key="6">
    <source>
        <dbReference type="ARBA" id="ARBA00022723"/>
    </source>
</evidence>
<comment type="caution">
    <text evidence="12">Lacks conserved residue(s) required for the propagation of feature annotation.</text>
</comment>
<dbReference type="Gene3D" id="2.10.25.10">
    <property type="entry name" value="Laminin"/>
    <property type="match status" value="2"/>
</dbReference>
<keyword evidence="6" id="KW-0479">Metal-binding</keyword>
<dbReference type="GO" id="GO:0010185">
    <property type="term" value="P:regulation of cellular defense response"/>
    <property type="evidence" value="ECO:0007669"/>
    <property type="project" value="UniProtKB-ARBA"/>
</dbReference>
<evidence type="ECO:0000256" key="11">
    <source>
        <dbReference type="ARBA" id="ARBA00023180"/>
    </source>
</evidence>
<proteinExistence type="inferred from homology"/>
<dbReference type="PROSITE" id="PS50026">
    <property type="entry name" value="EGF_3"/>
    <property type="match status" value="2"/>
</dbReference>
<evidence type="ECO:0000256" key="10">
    <source>
        <dbReference type="ARBA" id="ARBA00023157"/>
    </source>
</evidence>
<dbReference type="Proteomes" id="UP000001554">
    <property type="component" value="Chromosome 12"/>
</dbReference>
<dbReference type="Pfam" id="PF22633">
    <property type="entry name" value="F5_F8_type_C_2"/>
    <property type="match status" value="1"/>
</dbReference>
<keyword evidence="5" id="KW-0964">Secreted</keyword>
<accession>A0A9J7M465</accession>
<keyword evidence="12" id="KW-0245">EGF-like domain</keyword>
<dbReference type="SMART" id="SM00181">
    <property type="entry name" value="EGF"/>
    <property type="match status" value="2"/>
</dbReference>
<keyword evidence="9" id="KW-0106">Calcium</keyword>
<feature type="domain" description="EGF-like" evidence="13">
    <location>
        <begin position="60"/>
        <end position="105"/>
    </location>
</feature>
<dbReference type="KEGG" id="bfo:118428237"/>
<dbReference type="GO" id="GO:0001868">
    <property type="term" value="P:regulation of complement activation, lectin pathway"/>
    <property type="evidence" value="ECO:0007669"/>
    <property type="project" value="UniProtKB-ARBA"/>
</dbReference>
<keyword evidence="11" id="KW-0325">Glycoprotein</keyword>
<dbReference type="PANTHER" id="PTHR45713:SF6">
    <property type="entry name" value="F5_8 TYPE C DOMAIN-CONTAINING PROTEIN"/>
    <property type="match status" value="1"/>
</dbReference>
<reference evidence="15" key="2">
    <citation type="submission" date="2025-08" db="UniProtKB">
        <authorList>
            <consortium name="RefSeq"/>
        </authorList>
    </citation>
    <scope>IDENTIFICATION</scope>
    <source>
        <strain evidence="15">S238N-H82</strain>
        <tissue evidence="15">Testes</tissue>
    </source>
</reference>
<keyword evidence="10" id="KW-1015">Disulfide bond</keyword>
<comment type="similarity">
    <text evidence="3">Belongs to the fucolectin family.</text>
</comment>
<dbReference type="RefSeq" id="XP_035694138.1">
    <property type="nucleotide sequence ID" value="XM_035838245.1"/>
</dbReference>
<dbReference type="FunFam" id="2.60.120.260:FF:000105">
    <property type="entry name" value="Sushi, von Willebrand factor type A, EGF and pentraxin domain-containing protein 1"/>
    <property type="match status" value="1"/>
</dbReference>
<dbReference type="GO" id="GO:0005576">
    <property type="term" value="C:extracellular region"/>
    <property type="evidence" value="ECO:0007669"/>
    <property type="project" value="UniProtKB-SubCell"/>
</dbReference>
<dbReference type="OrthoDB" id="10055012at2759"/>
<dbReference type="SUPFAM" id="SSF57196">
    <property type="entry name" value="EGF/Laminin"/>
    <property type="match status" value="1"/>
</dbReference>
<comment type="subunit">
    <text evidence="4">Homotrimer.</text>
</comment>
<evidence type="ECO:0000256" key="12">
    <source>
        <dbReference type="PROSITE-ProRule" id="PRU00076"/>
    </source>
</evidence>
<dbReference type="InterPro" id="IPR006585">
    <property type="entry name" value="FTP1"/>
</dbReference>
<dbReference type="InterPro" id="IPR025155">
    <property type="entry name" value="WxxW_domain"/>
</dbReference>
<evidence type="ECO:0000256" key="2">
    <source>
        <dbReference type="ARBA" id="ARBA00004613"/>
    </source>
</evidence>
<dbReference type="GO" id="GO:0046872">
    <property type="term" value="F:metal ion binding"/>
    <property type="evidence" value="ECO:0007669"/>
    <property type="project" value="UniProtKB-KW"/>
</dbReference>
<evidence type="ECO:0000256" key="1">
    <source>
        <dbReference type="ARBA" id="ARBA00002219"/>
    </source>
</evidence>
<evidence type="ECO:0000256" key="9">
    <source>
        <dbReference type="ARBA" id="ARBA00022837"/>
    </source>
</evidence>
<evidence type="ECO:0000256" key="4">
    <source>
        <dbReference type="ARBA" id="ARBA00011233"/>
    </source>
</evidence>
<dbReference type="SUPFAM" id="SSF49785">
    <property type="entry name" value="Galactose-binding domain-like"/>
    <property type="match status" value="1"/>
</dbReference>
<dbReference type="Gene3D" id="2.60.120.260">
    <property type="entry name" value="Galactose-binding domain-like"/>
    <property type="match status" value="1"/>
</dbReference>
<sequence>MTKLCYMSIDTDACLANPCDMNATCKDNPAPAQDATCTCNSGLMGDGLAKWLVGASGCSDMDACLDNPCHTKATCTDNLAPALDATCTCYPGYTGDGLANGRGCSECTPWTRWFNRDDPSGTADNELLSYLWQENPGEICFVPSAIQARVRGTHIQAFQTGQQFHSFDEAVGFLCRNSDQSDGSCLDYEVRFCCEPGVNVALGKTAFQTSYSGPGGSVAVDGNTATDYFSGSCTHTILEGEANPAWWVDLGQSYVVDRVVIFNRQDCCAERLNPFNIHIGDSPQVTTNPRCGGDIQIDVSQPAISVSCRGMKGRYVGVRLPGASRVLTLCEVQIFPYYPMMLKNLGCWEDQYDRAISMMEGTDPRLDGHSYLLRTDPIKKCYQVAKDRGYKVFAVQDSGQCFSSATAADTYRKYGPSTRCTEGEGGFWSNNVYEIIDA</sequence>
<evidence type="ECO:0000256" key="5">
    <source>
        <dbReference type="ARBA" id="ARBA00022525"/>
    </source>
</evidence>
<keyword evidence="7" id="KW-0732">Signal</keyword>
<feature type="domain" description="EGF-like" evidence="13">
    <location>
        <begin position="10"/>
        <end position="46"/>
    </location>
</feature>
<evidence type="ECO:0000313" key="15">
    <source>
        <dbReference type="RefSeq" id="XP_035694138.1"/>
    </source>
</evidence>
<dbReference type="Pfam" id="PF13330">
    <property type="entry name" value="Mucin2_WxxW"/>
    <property type="match status" value="1"/>
</dbReference>
<gene>
    <name evidence="15" type="primary">LOC118428237</name>
</gene>
<comment type="subcellular location">
    <subcellularLocation>
        <location evidence="2">Secreted</location>
    </subcellularLocation>
</comment>
<evidence type="ECO:0000256" key="3">
    <source>
        <dbReference type="ARBA" id="ARBA00010147"/>
    </source>
</evidence>
<name>A0A9J7M465_BRAFL</name>
<keyword evidence="14" id="KW-1185">Reference proteome</keyword>
<dbReference type="AlphaFoldDB" id="A0A9J7M465"/>
<evidence type="ECO:0000313" key="14">
    <source>
        <dbReference type="Proteomes" id="UP000001554"/>
    </source>
</evidence>
<dbReference type="InterPro" id="IPR008979">
    <property type="entry name" value="Galactose-bd-like_sf"/>
</dbReference>
<evidence type="ECO:0000256" key="7">
    <source>
        <dbReference type="ARBA" id="ARBA00022729"/>
    </source>
</evidence>
<evidence type="ECO:0000259" key="13">
    <source>
        <dbReference type="PROSITE" id="PS50026"/>
    </source>
</evidence>
<dbReference type="InterPro" id="IPR000742">
    <property type="entry name" value="EGF"/>
</dbReference>
<dbReference type="GO" id="GO:0042806">
    <property type="term" value="F:fucose binding"/>
    <property type="evidence" value="ECO:0007669"/>
    <property type="project" value="UniProtKB-ARBA"/>
</dbReference>
<protein>
    <submittedName>
        <fullName evidence="15">Neurogenic locus notch homolog protein 1-like</fullName>
    </submittedName>
</protein>
<evidence type="ECO:0000256" key="8">
    <source>
        <dbReference type="ARBA" id="ARBA00022734"/>
    </source>
</evidence>